<organism evidence="2 3">
    <name type="scientific">Lepraria neglecta</name>
    <dbReference type="NCBI Taxonomy" id="209136"/>
    <lineage>
        <taxon>Eukaryota</taxon>
        <taxon>Fungi</taxon>
        <taxon>Dikarya</taxon>
        <taxon>Ascomycota</taxon>
        <taxon>Pezizomycotina</taxon>
        <taxon>Lecanoromycetes</taxon>
        <taxon>OSLEUM clade</taxon>
        <taxon>Lecanoromycetidae</taxon>
        <taxon>Lecanorales</taxon>
        <taxon>Lecanorineae</taxon>
        <taxon>Stereocaulaceae</taxon>
        <taxon>Lepraria</taxon>
    </lineage>
</organism>
<sequence>MTIIEEIYQRVLKLEEANQLLTKAAAALRESTPESLWRKGVGSVSQLVEVKPTTFFYHEIPDDRKDLRPWGCSRNPQDFQSTVILNYSIKALVPILYMQESGEDHLVKSQGRIYILNGIRDTVHRLEPPSTLEELLEQKNNRKGYFHRQRLIDHPDLKWSEINRQAIDTSSGEYKSYHPKVFPQVRDVVLPPVKEGCIRRIW</sequence>
<reference evidence="2" key="1">
    <citation type="submission" date="2022-11" db="EMBL/GenBank/DDBJ databases">
        <title>Chromosomal genome sequence assembly and mating type (MAT) locus characterization of the leprose asexual lichenized fungus Lepraria neglecta (Nyl.) Erichsen.</title>
        <authorList>
            <person name="Allen J.L."/>
            <person name="Pfeffer B."/>
        </authorList>
    </citation>
    <scope>NUCLEOTIDE SEQUENCE</scope>
    <source>
        <strain evidence="2">Allen 5258</strain>
    </source>
</reference>
<protein>
    <submittedName>
        <fullName evidence="2">Uncharacterized protein</fullName>
    </submittedName>
</protein>
<evidence type="ECO:0000256" key="1">
    <source>
        <dbReference type="SAM" id="Coils"/>
    </source>
</evidence>
<evidence type="ECO:0000313" key="3">
    <source>
        <dbReference type="Proteomes" id="UP001276659"/>
    </source>
</evidence>
<gene>
    <name evidence="2" type="ORF">OEA41_002877</name>
</gene>
<dbReference type="AlphaFoldDB" id="A0AAD9Z3A2"/>
<name>A0AAD9Z3A2_9LECA</name>
<feature type="coiled-coil region" evidence="1">
    <location>
        <begin position="4"/>
        <end position="31"/>
    </location>
</feature>
<proteinExistence type="predicted"/>
<dbReference type="EMBL" id="JASNWA010000008">
    <property type="protein sequence ID" value="KAK3170795.1"/>
    <property type="molecule type" value="Genomic_DNA"/>
</dbReference>
<dbReference type="Proteomes" id="UP001276659">
    <property type="component" value="Unassembled WGS sequence"/>
</dbReference>
<evidence type="ECO:0000313" key="2">
    <source>
        <dbReference type="EMBL" id="KAK3170795.1"/>
    </source>
</evidence>
<keyword evidence="3" id="KW-1185">Reference proteome</keyword>
<keyword evidence="1" id="KW-0175">Coiled coil</keyword>
<accession>A0AAD9Z3A2</accession>
<comment type="caution">
    <text evidence="2">The sequence shown here is derived from an EMBL/GenBank/DDBJ whole genome shotgun (WGS) entry which is preliminary data.</text>
</comment>